<evidence type="ECO:0000256" key="1">
    <source>
        <dbReference type="ARBA" id="ARBA00004651"/>
    </source>
</evidence>
<proteinExistence type="inferred from homology"/>
<evidence type="ECO:0000256" key="3">
    <source>
        <dbReference type="ARBA" id="ARBA00022475"/>
    </source>
</evidence>
<dbReference type="Gene3D" id="1.10.3720.10">
    <property type="entry name" value="MetI-like"/>
    <property type="match status" value="1"/>
</dbReference>
<dbReference type="Pfam" id="PF00528">
    <property type="entry name" value="BPD_transp_1"/>
    <property type="match status" value="1"/>
</dbReference>
<dbReference type="PANTHER" id="PTHR43744:SF12">
    <property type="entry name" value="ABC TRANSPORTER PERMEASE PROTEIN MG189-RELATED"/>
    <property type="match status" value="1"/>
</dbReference>
<keyword evidence="3" id="KW-1003">Cell membrane</keyword>
<comment type="caution">
    <text evidence="9">The sequence shown here is derived from an EMBL/GenBank/DDBJ whole genome shotgun (WGS) entry which is preliminary data.</text>
</comment>
<gene>
    <name evidence="9" type="ORF">E6H03_10670</name>
</gene>
<evidence type="ECO:0000256" key="2">
    <source>
        <dbReference type="ARBA" id="ARBA00022448"/>
    </source>
</evidence>
<dbReference type="PANTHER" id="PTHR43744">
    <property type="entry name" value="ABC TRANSPORTER PERMEASE PROTEIN MG189-RELATED-RELATED"/>
    <property type="match status" value="1"/>
</dbReference>
<feature type="transmembrane region" description="Helical" evidence="7">
    <location>
        <begin position="7"/>
        <end position="29"/>
    </location>
</feature>
<keyword evidence="6 7" id="KW-0472">Membrane</keyword>
<keyword evidence="4 7" id="KW-0812">Transmembrane</keyword>
<organism evidence="9 10">
    <name type="scientific">Candidatus Segetimicrobium genomatis</name>
    <dbReference type="NCBI Taxonomy" id="2569760"/>
    <lineage>
        <taxon>Bacteria</taxon>
        <taxon>Bacillati</taxon>
        <taxon>Candidatus Sysuimicrobiota</taxon>
        <taxon>Candidatus Sysuimicrobiia</taxon>
        <taxon>Candidatus Sysuimicrobiales</taxon>
        <taxon>Candidatus Segetimicrobiaceae</taxon>
        <taxon>Candidatus Segetimicrobium</taxon>
    </lineage>
</organism>
<protein>
    <submittedName>
        <fullName evidence="9">Carbohydrate ABC transporter permease</fullName>
    </submittedName>
</protein>
<dbReference type="Proteomes" id="UP000318093">
    <property type="component" value="Unassembled WGS sequence"/>
</dbReference>
<evidence type="ECO:0000313" key="9">
    <source>
        <dbReference type="EMBL" id="TMI79219.1"/>
    </source>
</evidence>
<dbReference type="EMBL" id="VBAN01000346">
    <property type="protein sequence ID" value="TMI79219.1"/>
    <property type="molecule type" value="Genomic_DNA"/>
</dbReference>
<feature type="transmembrane region" description="Helical" evidence="7">
    <location>
        <begin position="107"/>
        <end position="130"/>
    </location>
</feature>
<dbReference type="InterPro" id="IPR000515">
    <property type="entry name" value="MetI-like"/>
</dbReference>
<dbReference type="InterPro" id="IPR035906">
    <property type="entry name" value="MetI-like_sf"/>
</dbReference>
<feature type="transmembrane region" description="Helical" evidence="7">
    <location>
        <begin position="142"/>
        <end position="161"/>
    </location>
</feature>
<sequence length="259" mass="29300">MIPVSRLARYAIAGCLAVFTLLWTAPVLWMGVLSLRASDEFYKSPYGLPVPAHWDKFLIAWVEFGYQTYFRNSLIVSITAVLLLIAVGSMAAYFFARYKFPFKEPLYMMIFAAILLPPQVPILALFQMLVRYHLYNTLTGLILVYAASGLPVTLFLLRAFFAQIPLEIEEAARIEGATDWRMYWQVMFRNEFLYAVVLINQQASRTLPLGIMFFMGDREQDVGMIATGLVITILPVFVLYAIFSERITQSLVAGALGSS</sequence>
<evidence type="ECO:0000256" key="7">
    <source>
        <dbReference type="RuleBase" id="RU363032"/>
    </source>
</evidence>
<comment type="similarity">
    <text evidence="7">Belongs to the binding-protein-dependent transport system permease family.</text>
</comment>
<keyword evidence="2 7" id="KW-0813">Transport</keyword>
<feature type="transmembrane region" description="Helical" evidence="7">
    <location>
        <begin position="222"/>
        <end position="243"/>
    </location>
</feature>
<dbReference type="AlphaFoldDB" id="A0A537J6P4"/>
<evidence type="ECO:0000256" key="5">
    <source>
        <dbReference type="ARBA" id="ARBA00022989"/>
    </source>
</evidence>
<dbReference type="GO" id="GO:0005886">
    <property type="term" value="C:plasma membrane"/>
    <property type="evidence" value="ECO:0007669"/>
    <property type="project" value="UniProtKB-SubCell"/>
</dbReference>
<accession>A0A537J6P4</accession>
<keyword evidence="5 7" id="KW-1133">Transmembrane helix</keyword>
<dbReference type="GO" id="GO:0055085">
    <property type="term" value="P:transmembrane transport"/>
    <property type="evidence" value="ECO:0007669"/>
    <property type="project" value="InterPro"/>
</dbReference>
<dbReference type="CDD" id="cd06261">
    <property type="entry name" value="TM_PBP2"/>
    <property type="match status" value="1"/>
</dbReference>
<feature type="transmembrane region" description="Helical" evidence="7">
    <location>
        <begin position="74"/>
        <end position="95"/>
    </location>
</feature>
<feature type="domain" description="ABC transmembrane type-1" evidence="8">
    <location>
        <begin position="70"/>
        <end position="259"/>
    </location>
</feature>
<evidence type="ECO:0000256" key="6">
    <source>
        <dbReference type="ARBA" id="ARBA00023136"/>
    </source>
</evidence>
<evidence type="ECO:0000259" key="8">
    <source>
        <dbReference type="PROSITE" id="PS50928"/>
    </source>
</evidence>
<reference evidence="9 10" key="1">
    <citation type="journal article" date="2019" name="Nat. Microbiol.">
        <title>Mediterranean grassland soil C-N compound turnover is dependent on rainfall and depth, and is mediated by genomically divergent microorganisms.</title>
        <authorList>
            <person name="Diamond S."/>
            <person name="Andeer P.F."/>
            <person name="Li Z."/>
            <person name="Crits-Christoph A."/>
            <person name="Burstein D."/>
            <person name="Anantharaman K."/>
            <person name="Lane K.R."/>
            <person name="Thomas B.C."/>
            <person name="Pan C."/>
            <person name="Northen T.R."/>
            <person name="Banfield J.F."/>
        </authorList>
    </citation>
    <scope>NUCLEOTIDE SEQUENCE [LARGE SCALE GENOMIC DNA]</scope>
    <source>
        <strain evidence="9">NP_6</strain>
    </source>
</reference>
<comment type="subcellular location">
    <subcellularLocation>
        <location evidence="1 7">Cell membrane</location>
        <topology evidence="1 7">Multi-pass membrane protein</topology>
    </subcellularLocation>
</comment>
<dbReference type="PROSITE" id="PS50928">
    <property type="entry name" value="ABC_TM1"/>
    <property type="match status" value="1"/>
</dbReference>
<name>A0A537J6P4_9BACT</name>
<evidence type="ECO:0000313" key="10">
    <source>
        <dbReference type="Proteomes" id="UP000318093"/>
    </source>
</evidence>
<dbReference type="SUPFAM" id="SSF161098">
    <property type="entry name" value="MetI-like"/>
    <property type="match status" value="1"/>
</dbReference>
<evidence type="ECO:0000256" key="4">
    <source>
        <dbReference type="ARBA" id="ARBA00022692"/>
    </source>
</evidence>